<dbReference type="PIR" id="S68312">
    <property type="entry name" value="S68312"/>
</dbReference>
<keyword evidence="1" id="KW-0808">Transferase</keyword>
<name>Q9TR24_CANLF</name>
<protein>
    <submittedName>
        <fullName>UDP-glucuronosyltransferase isoform</fullName>
    </submittedName>
</protein>
<organism>
    <name type="scientific">Canis lupus familiaris</name>
    <name type="common">Dog</name>
    <name type="synonym">Canis familiaris</name>
    <dbReference type="NCBI Taxonomy" id="9615"/>
    <lineage>
        <taxon>Eukaryota</taxon>
        <taxon>Metazoa</taxon>
        <taxon>Chordata</taxon>
        <taxon>Craniata</taxon>
        <taxon>Vertebrata</taxon>
        <taxon>Euteleostomi</taxon>
        <taxon>Mammalia</taxon>
        <taxon>Eutheria</taxon>
        <taxon>Laurasiatheria</taxon>
        <taxon>Carnivora</taxon>
        <taxon>Caniformia</taxon>
        <taxon>Canidae</taxon>
        <taxon>Canis</taxon>
    </lineage>
</organism>
<accession>Q9TR24</accession>
<dbReference type="InterPro" id="IPR002213">
    <property type="entry name" value="UDP_glucos_trans"/>
</dbReference>
<dbReference type="Pfam" id="PF00201">
    <property type="entry name" value="UDPGT"/>
    <property type="match status" value="1"/>
</dbReference>
<dbReference type="AlphaFoldDB" id="Q9TR24"/>
<dbReference type="GO" id="GO:0008194">
    <property type="term" value="F:UDP-glycosyltransferase activity"/>
    <property type="evidence" value="ECO:0007669"/>
    <property type="project" value="InterPro"/>
</dbReference>
<reference key="1">
    <citation type="journal article" date="1996" name="Arch. Biochem. Biophys.">
        <title>Purification of a phenobarbital-inducible UDP-glucuronosyltransferase isoform from dog liver which catalyzes morphine and testosterone glucuronidation.</title>
        <authorList>
            <person name="Oguri K."/>
            <person name="Kurogi A."/>
            <person name="Yamabe K."/>
            <person name="Tanaka M."/>
            <person name="Yoshisue K."/>
            <person name="Ishii Y."/>
            <person name="Yoshimura H."/>
        </authorList>
    </citation>
    <scope>PROTEIN SEQUENCE</scope>
</reference>
<evidence type="ECO:0000256" key="1">
    <source>
        <dbReference type="ARBA" id="ARBA00022679"/>
    </source>
</evidence>
<proteinExistence type="predicted"/>
<sequence length="30" mass="3547">GKVLVWPTEYSHWINVKTILDELVQRGHEV</sequence>